<accession>A0ACB9AEK5</accession>
<name>A0ACB9AEK5_CICIN</name>
<evidence type="ECO:0000313" key="1">
    <source>
        <dbReference type="EMBL" id="KAI3708659.1"/>
    </source>
</evidence>
<reference evidence="2" key="1">
    <citation type="journal article" date="2022" name="Mol. Ecol. Resour.">
        <title>The genomes of chicory, endive, great burdock and yacon provide insights into Asteraceae palaeo-polyploidization history and plant inulin production.</title>
        <authorList>
            <person name="Fan W."/>
            <person name="Wang S."/>
            <person name="Wang H."/>
            <person name="Wang A."/>
            <person name="Jiang F."/>
            <person name="Liu H."/>
            <person name="Zhao H."/>
            <person name="Xu D."/>
            <person name="Zhang Y."/>
        </authorList>
    </citation>
    <scope>NUCLEOTIDE SEQUENCE [LARGE SCALE GENOMIC DNA]</scope>
    <source>
        <strain evidence="2">cv. Punajuju</strain>
    </source>
</reference>
<gene>
    <name evidence="1" type="ORF">L2E82_37974</name>
</gene>
<sequence>MDVFFNSRLQSLSLSFFSLAINDHQLALISIETVVVLLKGTQVLSNVDIGFTVSACAIAPDENEAIVGGQDGKLHIYSVNGDTLTQEAVLKEHRRPITVIRYSPDVSMFASADANREAVIWDRLSREVIRNCNCNMLLQIVGIGIGIRMEFDSIPFWSCGYDCSTAIECVYSIRPPLPAVAGYEGVGEVHLIGSEVKGLSPGDLVMTSPPSSGYGRHEVLGRNCIFLSGKEMDVSTHLQVNSSFEGK</sequence>
<dbReference type="EMBL" id="CM042015">
    <property type="protein sequence ID" value="KAI3708659.1"/>
    <property type="molecule type" value="Genomic_DNA"/>
</dbReference>
<dbReference type="Proteomes" id="UP001055811">
    <property type="component" value="Linkage Group LG07"/>
</dbReference>
<proteinExistence type="predicted"/>
<evidence type="ECO:0000313" key="2">
    <source>
        <dbReference type="Proteomes" id="UP001055811"/>
    </source>
</evidence>
<protein>
    <submittedName>
        <fullName evidence="1">Uncharacterized protein</fullName>
    </submittedName>
</protein>
<keyword evidence="2" id="KW-1185">Reference proteome</keyword>
<reference evidence="1 2" key="2">
    <citation type="journal article" date="2022" name="Mol. Ecol. Resour.">
        <title>The genomes of chicory, endive, great burdock and yacon provide insights into Asteraceae paleo-polyploidization history and plant inulin production.</title>
        <authorList>
            <person name="Fan W."/>
            <person name="Wang S."/>
            <person name="Wang H."/>
            <person name="Wang A."/>
            <person name="Jiang F."/>
            <person name="Liu H."/>
            <person name="Zhao H."/>
            <person name="Xu D."/>
            <person name="Zhang Y."/>
        </authorList>
    </citation>
    <scope>NUCLEOTIDE SEQUENCE [LARGE SCALE GENOMIC DNA]</scope>
    <source>
        <strain evidence="2">cv. Punajuju</strain>
        <tissue evidence="1">Leaves</tissue>
    </source>
</reference>
<organism evidence="1 2">
    <name type="scientific">Cichorium intybus</name>
    <name type="common">Chicory</name>
    <dbReference type="NCBI Taxonomy" id="13427"/>
    <lineage>
        <taxon>Eukaryota</taxon>
        <taxon>Viridiplantae</taxon>
        <taxon>Streptophyta</taxon>
        <taxon>Embryophyta</taxon>
        <taxon>Tracheophyta</taxon>
        <taxon>Spermatophyta</taxon>
        <taxon>Magnoliopsida</taxon>
        <taxon>eudicotyledons</taxon>
        <taxon>Gunneridae</taxon>
        <taxon>Pentapetalae</taxon>
        <taxon>asterids</taxon>
        <taxon>campanulids</taxon>
        <taxon>Asterales</taxon>
        <taxon>Asteraceae</taxon>
        <taxon>Cichorioideae</taxon>
        <taxon>Cichorieae</taxon>
        <taxon>Cichoriinae</taxon>
        <taxon>Cichorium</taxon>
    </lineage>
</organism>
<comment type="caution">
    <text evidence="1">The sequence shown here is derived from an EMBL/GenBank/DDBJ whole genome shotgun (WGS) entry which is preliminary data.</text>
</comment>